<reference evidence="1 2" key="1">
    <citation type="submission" date="2020-04" db="EMBL/GenBank/DDBJ databases">
        <title>Whole-genome sequencing of Vibrio spp. from China reveals different genetic environments of blaCTX-M-14 among diverse lineages.</title>
        <authorList>
            <person name="Zheng Z."/>
            <person name="Ye L."/>
            <person name="Chen S."/>
        </authorList>
    </citation>
    <scope>NUCLEOTIDE SEQUENCE [LARGE SCALE GENOMIC DNA]</scope>
    <source>
        <strain evidence="1 2">Vb1636</strain>
    </source>
</reference>
<evidence type="ECO:0000313" key="1">
    <source>
        <dbReference type="EMBL" id="NMR74622.1"/>
    </source>
</evidence>
<name>A0A7Y0MXA4_VIBAL</name>
<gene>
    <name evidence="1" type="ORF">HKB35_13470</name>
</gene>
<dbReference type="AlphaFoldDB" id="A0A7Y0MXA4"/>
<accession>A0A7Y0MXA4</accession>
<evidence type="ECO:0008006" key="3">
    <source>
        <dbReference type="Google" id="ProtNLM"/>
    </source>
</evidence>
<dbReference type="Proteomes" id="UP000565155">
    <property type="component" value="Unassembled WGS sequence"/>
</dbReference>
<proteinExistence type="predicted"/>
<comment type="caution">
    <text evidence="1">The sequence shown here is derived from an EMBL/GenBank/DDBJ whole genome shotgun (WGS) entry which is preliminary data.</text>
</comment>
<protein>
    <recommendedName>
        <fullName evidence="3">Phage protein</fullName>
    </recommendedName>
</protein>
<evidence type="ECO:0000313" key="2">
    <source>
        <dbReference type="Proteomes" id="UP000565155"/>
    </source>
</evidence>
<sequence>MLKNWTVTTEPVREGAKGLMTRELYLLSTSHKNHKYTEQIVSLVGSPQTSQLIALRGEQFKTTQLMLRARGRPLSSYAMEFCLTLPRGFRPSVNDWRLIVGDCCRDLARHLKLTHSETIVFKKVIRAVLHQQPQYGRNGSGDHVHLIIGKVLEGRVLKNLQKKAATKLIKTAFNAAVLKHCQIDHRLYVPKKPSRGARLDEWRYQQQQARESLEVQKVILKLQHQIDRWLDAKNTGMISQEKRQKNRISNTLKELSTCRLTEEQNSTINQLKSSAQRIK</sequence>
<dbReference type="EMBL" id="JABCMA010000013">
    <property type="protein sequence ID" value="NMR74622.1"/>
    <property type="molecule type" value="Genomic_DNA"/>
</dbReference>
<organism evidence="1 2">
    <name type="scientific">Vibrio alginolyticus</name>
    <dbReference type="NCBI Taxonomy" id="663"/>
    <lineage>
        <taxon>Bacteria</taxon>
        <taxon>Pseudomonadati</taxon>
        <taxon>Pseudomonadota</taxon>
        <taxon>Gammaproteobacteria</taxon>
        <taxon>Vibrionales</taxon>
        <taxon>Vibrionaceae</taxon>
        <taxon>Vibrio</taxon>
    </lineage>
</organism>